<dbReference type="Proteomes" id="UP000494211">
    <property type="component" value="Unassembled WGS sequence"/>
</dbReference>
<sequence>MDNGKNCRRNVKTTKRNQGLALVDDFFGVREEDLVNQTDLAFAIADLCGPGLGCDEDIEAYCSTVKDVDILRRGFRPAQSDEINVLTYHKAKGLEFDIVFCLEAYRFIMPPYKGVQKDIEQSLGMHYVGITRAKKACYIALGSQRHNKDGLRDAEPSEFLTKNEALKGLRRDVHW</sequence>
<dbReference type="Proteomes" id="UP001197735">
    <property type="component" value="Unassembled WGS sequence"/>
</dbReference>
<dbReference type="Pfam" id="PF13361">
    <property type="entry name" value="UvrD_C"/>
    <property type="match status" value="1"/>
</dbReference>
<evidence type="ECO:0000313" key="7">
    <source>
        <dbReference type="EMBL" id="MDB6490799.1"/>
    </source>
</evidence>
<organism evidence="8 10">
    <name type="scientific">Bifidobacterium pseudocatenulatum</name>
    <dbReference type="NCBI Taxonomy" id="28026"/>
    <lineage>
        <taxon>Bacteria</taxon>
        <taxon>Bacillati</taxon>
        <taxon>Actinomycetota</taxon>
        <taxon>Actinomycetes</taxon>
        <taxon>Bifidobacteriales</taxon>
        <taxon>Bifidobacteriaceae</taxon>
        <taxon>Bifidobacterium</taxon>
    </lineage>
</organism>
<evidence type="ECO:0000256" key="4">
    <source>
        <dbReference type="ARBA" id="ARBA00022840"/>
    </source>
</evidence>
<dbReference type="GO" id="GO:0005524">
    <property type="term" value="F:ATP binding"/>
    <property type="evidence" value="ECO:0007669"/>
    <property type="project" value="UniProtKB-KW"/>
</dbReference>
<name>A0A173YHP7_BIFPS</name>
<reference evidence="7 12" key="4">
    <citation type="submission" date="2023-01" db="EMBL/GenBank/DDBJ databases">
        <title>Human gut microbiome strain richness.</title>
        <authorList>
            <person name="Chen-Liaw A."/>
        </authorList>
    </citation>
    <scope>NUCLEOTIDE SEQUENCE [LARGE SCALE GENOMIC DNA]</scope>
    <source>
        <strain evidence="7 12">RTP21311st1_C8_RTP21311_201001</strain>
    </source>
</reference>
<evidence type="ECO:0000313" key="9">
    <source>
        <dbReference type="EMBL" id="VWQ13567.1"/>
    </source>
</evidence>
<evidence type="ECO:0000256" key="2">
    <source>
        <dbReference type="ARBA" id="ARBA00022801"/>
    </source>
</evidence>
<dbReference type="InterPro" id="IPR000212">
    <property type="entry name" value="DNA_helicase_UvrD/REP"/>
</dbReference>
<evidence type="ECO:0000313" key="11">
    <source>
        <dbReference type="Proteomes" id="UP000494211"/>
    </source>
</evidence>
<dbReference type="Proteomes" id="UP000261031">
    <property type="component" value="Unassembled WGS sequence"/>
</dbReference>
<keyword evidence="4 6" id="KW-0067">ATP-binding</keyword>
<dbReference type="GO" id="GO:0043138">
    <property type="term" value="F:3'-5' DNA helicase activity"/>
    <property type="evidence" value="ECO:0007669"/>
    <property type="project" value="TreeGrafter"/>
</dbReference>
<evidence type="ECO:0000313" key="12">
    <source>
        <dbReference type="Proteomes" id="UP001212008"/>
    </source>
</evidence>
<dbReference type="InterPro" id="IPR027417">
    <property type="entry name" value="P-loop_NTPase"/>
</dbReference>
<dbReference type="Gene3D" id="3.40.50.300">
    <property type="entry name" value="P-loop containing nucleotide triphosphate hydrolases"/>
    <property type="match status" value="1"/>
</dbReference>
<evidence type="ECO:0000259" key="5">
    <source>
        <dbReference type="Pfam" id="PF13361"/>
    </source>
</evidence>
<dbReference type="PANTHER" id="PTHR11070:SF67">
    <property type="entry name" value="DNA 3'-5' HELICASE"/>
    <property type="match status" value="1"/>
</dbReference>
<evidence type="ECO:0000313" key="10">
    <source>
        <dbReference type="Proteomes" id="UP000261031"/>
    </source>
</evidence>
<feature type="domain" description="UvrD-like helicase C-terminal" evidence="5">
    <location>
        <begin position="79"/>
        <end position="141"/>
    </location>
</feature>
<dbReference type="EMBL" id="JAHXEI010000001">
    <property type="protein sequence ID" value="MCB4879892.1"/>
    <property type="molecule type" value="Genomic_DNA"/>
</dbReference>
<evidence type="ECO:0000256" key="3">
    <source>
        <dbReference type="ARBA" id="ARBA00022806"/>
    </source>
</evidence>
<accession>A0A173YHP7</accession>
<dbReference type="EMBL" id="JAQKRA010000001">
    <property type="protein sequence ID" value="MDB6490799.1"/>
    <property type="molecule type" value="Genomic_DNA"/>
</dbReference>
<dbReference type="RefSeq" id="WP_034880622.1">
    <property type="nucleotide sequence ID" value="NZ_AP031419.1"/>
</dbReference>
<evidence type="ECO:0000313" key="8">
    <source>
        <dbReference type="EMBL" id="RGP03499.1"/>
    </source>
</evidence>
<dbReference type="GO" id="GO:0000725">
    <property type="term" value="P:recombinational repair"/>
    <property type="evidence" value="ECO:0007669"/>
    <property type="project" value="TreeGrafter"/>
</dbReference>
<dbReference type="SUPFAM" id="SSF52540">
    <property type="entry name" value="P-loop containing nucleoside triphosphate hydrolases"/>
    <property type="match status" value="1"/>
</dbReference>
<reference evidence="6" key="3">
    <citation type="submission" date="2021-07" db="EMBL/GenBank/DDBJ databases">
        <title>Xylan utilisation by Bifidobacterium pseudocatenulatum.</title>
        <authorList>
            <person name="Watanabe Y."/>
        </authorList>
    </citation>
    <scope>NUCLEOTIDE SEQUENCE</scope>
    <source>
        <strain evidence="6">YIT12824</strain>
    </source>
</reference>
<keyword evidence="3 9" id="KW-0347">Helicase</keyword>
<proteinExistence type="predicted"/>
<gene>
    <name evidence="9" type="primary">rep</name>
    <name evidence="9" type="ORF">BIFLH658_00356</name>
    <name evidence="8" type="ORF">DXA79_03145</name>
    <name evidence="6" type="ORF">KZP06_03980</name>
    <name evidence="7" type="ORF">PMN70_01040</name>
</gene>
<reference evidence="9 11" key="2">
    <citation type="submission" date="2019-10" db="EMBL/GenBank/DDBJ databases">
        <authorList>
            <consortium name="Melissa Lawson"/>
            <person name="O'neill I."/>
        </authorList>
    </citation>
    <scope>NUCLEOTIDE SEQUENCE [LARGE SCALE GENOMIC DNA]</scope>
    <source>
        <strain evidence="9">LH_658</strain>
    </source>
</reference>
<dbReference type="InterPro" id="IPR014017">
    <property type="entry name" value="DNA_helicase_UvrD-like_C"/>
</dbReference>
<dbReference type="PANTHER" id="PTHR11070">
    <property type="entry name" value="UVRD / RECB / PCRA DNA HELICASE FAMILY MEMBER"/>
    <property type="match status" value="1"/>
</dbReference>
<dbReference type="EMBL" id="QSWD01000002">
    <property type="protein sequence ID" value="RGP03499.1"/>
    <property type="molecule type" value="Genomic_DNA"/>
</dbReference>
<dbReference type="Proteomes" id="UP001212008">
    <property type="component" value="Unassembled WGS sequence"/>
</dbReference>
<dbReference type="GO" id="GO:0016787">
    <property type="term" value="F:hydrolase activity"/>
    <property type="evidence" value="ECO:0007669"/>
    <property type="project" value="UniProtKB-KW"/>
</dbReference>
<dbReference type="EMBL" id="CABWJV010000001">
    <property type="protein sequence ID" value="VWQ13567.1"/>
    <property type="molecule type" value="Genomic_DNA"/>
</dbReference>
<dbReference type="AlphaFoldDB" id="A0A173YHP7"/>
<dbReference type="STRING" id="28026.GCA_000940535_00814"/>
<dbReference type="OrthoDB" id="3196263at2"/>
<evidence type="ECO:0000313" key="6">
    <source>
        <dbReference type="EMBL" id="MCB4879892.1"/>
    </source>
</evidence>
<keyword evidence="1" id="KW-0547">Nucleotide-binding</keyword>
<keyword evidence="2" id="KW-0378">Hydrolase</keyword>
<keyword evidence="11" id="KW-1185">Reference proteome</keyword>
<dbReference type="GO" id="GO:0005829">
    <property type="term" value="C:cytosol"/>
    <property type="evidence" value="ECO:0007669"/>
    <property type="project" value="TreeGrafter"/>
</dbReference>
<protein>
    <submittedName>
        <fullName evidence="6">ATP-binding domain-containing protein</fullName>
    </submittedName>
    <submittedName>
        <fullName evidence="9">ATP-dependent DNA helicase Rep</fullName>
    </submittedName>
</protein>
<comment type="caution">
    <text evidence="8">The sequence shown here is derived from an EMBL/GenBank/DDBJ whole genome shotgun (WGS) entry which is preliminary data.</text>
</comment>
<reference evidence="8 10" key="1">
    <citation type="submission" date="2018-08" db="EMBL/GenBank/DDBJ databases">
        <title>A genome reference for cultivated species of the human gut microbiota.</title>
        <authorList>
            <person name="Zou Y."/>
            <person name="Xue W."/>
            <person name="Luo G."/>
        </authorList>
    </citation>
    <scope>NUCLEOTIDE SEQUENCE [LARGE SCALE GENOMIC DNA]</scope>
    <source>
        <strain evidence="8 10">OF05-12</strain>
    </source>
</reference>
<evidence type="ECO:0000256" key="1">
    <source>
        <dbReference type="ARBA" id="ARBA00022741"/>
    </source>
</evidence>
<dbReference type="GO" id="GO:0003677">
    <property type="term" value="F:DNA binding"/>
    <property type="evidence" value="ECO:0007669"/>
    <property type="project" value="InterPro"/>
</dbReference>